<evidence type="ECO:0000256" key="8">
    <source>
        <dbReference type="ARBA" id="ARBA00023136"/>
    </source>
</evidence>
<reference evidence="15" key="1">
    <citation type="submission" date="2018-10" db="EMBL/GenBank/DDBJ databases">
        <authorList>
            <consortium name="NARMS: The National Antimicrobial Resistance Monitoring System"/>
        </authorList>
    </citation>
    <scope>NUCLEOTIDE SEQUENCE [LARGE SCALE GENOMIC DNA]</scope>
    <source>
        <strain evidence="15">CVM N17EC0388</strain>
    </source>
</reference>
<evidence type="ECO:0000256" key="2">
    <source>
        <dbReference type="ARBA" id="ARBA00008422"/>
    </source>
</evidence>
<dbReference type="Gene3D" id="3.40.50.1240">
    <property type="entry name" value="Phosphoglycerate mutase-like"/>
    <property type="match status" value="1"/>
</dbReference>
<accession>A0A3L0WXV3</accession>
<evidence type="ECO:0000256" key="10">
    <source>
        <dbReference type="ARBA" id="ARBA00043668"/>
    </source>
</evidence>
<evidence type="ECO:0000256" key="5">
    <source>
        <dbReference type="ARBA" id="ARBA00018097"/>
    </source>
</evidence>
<comment type="catalytic activity">
    <reaction evidence="11">
        <text>1D-myo-inositol 1,2,4,5,6-pentakisphosphate + H2O = 1D-myo-inositol 1,2,5,6-tetrakisphosphate + phosphate</text>
        <dbReference type="Rhea" id="RHEA:77115"/>
        <dbReference type="ChEBI" id="CHEBI:15377"/>
        <dbReference type="ChEBI" id="CHEBI:43474"/>
        <dbReference type="ChEBI" id="CHEBI:57798"/>
        <dbReference type="ChEBI" id="CHEBI:195535"/>
        <dbReference type="EC" id="3.1.3.62"/>
    </reaction>
    <physiologicalReaction direction="left-to-right" evidence="11">
        <dbReference type="Rhea" id="RHEA:77116"/>
    </physiologicalReaction>
</comment>
<dbReference type="EC" id="3.1.3.80" evidence="3"/>
<evidence type="ECO:0000313" key="15">
    <source>
        <dbReference type="EMBL" id="MHO03421.1"/>
    </source>
</evidence>
<comment type="catalytic activity">
    <reaction evidence="10">
        <text>1D-myo-inositol 1,2,5,6-tetrakisphosphate + H2O = 1D-myo-inositol 1,2,6-trisphosphate + phosphate</text>
        <dbReference type="Rhea" id="RHEA:77119"/>
        <dbReference type="ChEBI" id="CHEBI:15377"/>
        <dbReference type="ChEBI" id="CHEBI:43474"/>
        <dbReference type="ChEBI" id="CHEBI:195535"/>
        <dbReference type="ChEBI" id="CHEBI:195537"/>
        <dbReference type="EC" id="3.1.3.62"/>
    </reaction>
    <physiologicalReaction direction="left-to-right" evidence="10">
        <dbReference type="Rhea" id="RHEA:77120"/>
    </physiologicalReaction>
</comment>
<feature type="signal peptide" evidence="14">
    <location>
        <begin position="1"/>
        <end position="23"/>
    </location>
</feature>
<dbReference type="PANTHER" id="PTHR20963">
    <property type="entry name" value="MULTIPLE INOSITOL POLYPHOSPHATE PHOSPHATASE-RELATED"/>
    <property type="match status" value="1"/>
</dbReference>
<protein>
    <recommendedName>
        <fullName evidence="5">Multiple inositol polyphosphate phosphatase 1</fullName>
        <ecNumber evidence="4">3.1.3.62</ecNumber>
        <ecNumber evidence="3">3.1.3.80</ecNumber>
    </recommendedName>
    <alternativeName>
        <fullName evidence="9">2,3-bisphosphoglycerate 3-phosphatase</fullName>
    </alternativeName>
</protein>
<proteinExistence type="inferred from homology"/>
<comment type="similarity">
    <text evidence="2">Belongs to the histidine acid phosphatase family. MINPP1 subfamily.</text>
</comment>
<dbReference type="PROSITE" id="PS51257">
    <property type="entry name" value="PROKAR_LIPOPROTEIN"/>
    <property type="match status" value="1"/>
</dbReference>
<evidence type="ECO:0000256" key="7">
    <source>
        <dbReference type="ARBA" id="ARBA00022801"/>
    </source>
</evidence>
<dbReference type="PANTHER" id="PTHR20963:SF8">
    <property type="entry name" value="MULTIPLE INOSITOL POLYPHOSPHATE PHOSPHATASE 1"/>
    <property type="match status" value="1"/>
</dbReference>
<dbReference type="EC" id="3.1.3.62" evidence="4"/>
<keyword evidence="6 14" id="KW-0732">Signal</keyword>
<organism evidence="15">
    <name type="scientific">Escherichia coli</name>
    <dbReference type="NCBI Taxonomy" id="562"/>
    <lineage>
        <taxon>Bacteria</taxon>
        <taxon>Pseudomonadati</taxon>
        <taxon>Pseudomonadota</taxon>
        <taxon>Gammaproteobacteria</taxon>
        <taxon>Enterobacterales</taxon>
        <taxon>Enterobacteriaceae</taxon>
        <taxon>Escherichia</taxon>
    </lineage>
</organism>
<feature type="chain" id="PRO_5018143998" description="Multiple inositol polyphosphate phosphatase 1" evidence="14">
    <location>
        <begin position="24"/>
        <end position="503"/>
    </location>
</feature>
<comment type="catalytic activity">
    <reaction evidence="12">
        <text>1D-myo-inositol hexakisphosphate + H2O = 1D-myo-inositol 1,2,4,5,6-pentakisphosphate + phosphate</text>
        <dbReference type="Rhea" id="RHEA:16989"/>
        <dbReference type="ChEBI" id="CHEBI:15377"/>
        <dbReference type="ChEBI" id="CHEBI:43474"/>
        <dbReference type="ChEBI" id="CHEBI:57798"/>
        <dbReference type="ChEBI" id="CHEBI:58130"/>
        <dbReference type="EC" id="3.1.3.62"/>
    </reaction>
    <physiologicalReaction direction="left-to-right" evidence="12">
        <dbReference type="Rhea" id="RHEA:16990"/>
    </physiologicalReaction>
</comment>
<dbReference type="GO" id="GO:0034417">
    <property type="term" value="F:bisphosphoglycerate 3-phosphatase activity"/>
    <property type="evidence" value="ECO:0007669"/>
    <property type="project" value="UniProtKB-EC"/>
</dbReference>
<evidence type="ECO:0000256" key="6">
    <source>
        <dbReference type="ARBA" id="ARBA00022729"/>
    </source>
</evidence>
<evidence type="ECO:0000256" key="9">
    <source>
        <dbReference type="ARBA" id="ARBA00031642"/>
    </source>
</evidence>
<keyword evidence="8" id="KW-0472">Membrane</keyword>
<dbReference type="EMBL" id="RNRV01000004">
    <property type="protein sequence ID" value="MHO03421.1"/>
    <property type="molecule type" value="Genomic_DNA"/>
</dbReference>
<dbReference type="GO" id="GO:0016020">
    <property type="term" value="C:membrane"/>
    <property type="evidence" value="ECO:0007669"/>
    <property type="project" value="UniProtKB-SubCell"/>
</dbReference>
<comment type="catalytic activity">
    <reaction evidence="13">
        <text>(2R)-2,3-bisphosphoglycerate + H2O = (2R)-2-phosphoglycerate + phosphate</text>
        <dbReference type="Rhea" id="RHEA:27381"/>
        <dbReference type="ChEBI" id="CHEBI:15377"/>
        <dbReference type="ChEBI" id="CHEBI:43474"/>
        <dbReference type="ChEBI" id="CHEBI:58248"/>
        <dbReference type="ChEBI" id="CHEBI:58289"/>
        <dbReference type="EC" id="3.1.3.80"/>
    </reaction>
    <physiologicalReaction direction="left-to-right" evidence="13">
        <dbReference type="Rhea" id="RHEA:27382"/>
    </physiologicalReaction>
</comment>
<evidence type="ECO:0000256" key="1">
    <source>
        <dbReference type="ARBA" id="ARBA00004370"/>
    </source>
</evidence>
<dbReference type="AlphaFoldDB" id="A0A3L0WXV3"/>
<evidence type="ECO:0000256" key="12">
    <source>
        <dbReference type="ARBA" id="ARBA00043691"/>
    </source>
</evidence>
<evidence type="ECO:0000256" key="3">
    <source>
        <dbReference type="ARBA" id="ARBA00012976"/>
    </source>
</evidence>
<gene>
    <name evidence="15" type="ORF">D9F05_03380</name>
</gene>
<sequence>MTMFRLSSLTIALSASLTMTLLAGCNSDNDTTPDASPGIDYQYSTKAVYAARQDIASYEAAPAGFDPVFTELVARHGSRSLSSPKYDVLTKQVWDAAYRQGALTELGQGLGAKVDAVTAANQQLGYGLLTVIGKEEHATLATHLAERLPTLLGKSTTPGCIRVETSGKDRANESAFYFMQSLAKRVDYVNGDAQCYISQDDPSVIDKGLRNKFELYFHKTEPEGDYLKYLPAFQAYQAFVGDEEAGIASNPALSKALNDLKVLDKTRAMARTMLERIYSKAFVDYLAGGVEFVAINPEDGGKTYVRDEVDAALMLYNLFIIGPGMIREAEAQGAPWDLEQYLTPEESAWFSYLSDGEDFYEKGPSFASQSATYDIAQALLDGMFKEVQHQVVENASERIATLRFAHAEAIIPLAALMRLEGSQQGAQEGVLYSQENNEWRGGWVSPYTANIQWDAYRNDAGRVLVKMLYNEKELAFKAGCEPIKAGSFFYDFSELKRCYQYGG</sequence>
<evidence type="ECO:0000256" key="14">
    <source>
        <dbReference type="SAM" id="SignalP"/>
    </source>
</evidence>
<dbReference type="InterPro" id="IPR029033">
    <property type="entry name" value="His_PPase_superfam"/>
</dbReference>
<comment type="caution">
    <text evidence="15">The sequence shown here is derived from an EMBL/GenBank/DDBJ whole genome shotgun (WGS) entry which is preliminary data.</text>
</comment>
<dbReference type="InterPro" id="IPR000560">
    <property type="entry name" value="His_Pase_clade-2"/>
</dbReference>
<keyword evidence="7" id="KW-0378">Hydrolase</keyword>
<evidence type="ECO:0000256" key="4">
    <source>
        <dbReference type="ARBA" id="ARBA00013040"/>
    </source>
</evidence>
<dbReference type="GO" id="GO:0052745">
    <property type="term" value="F:inositol phosphate phosphatase activity"/>
    <property type="evidence" value="ECO:0007669"/>
    <property type="project" value="TreeGrafter"/>
</dbReference>
<dbReference type="GO" id="GO:0003993">
    <property type="term" value="F:acid phosphatase activity"/>
    <property type="evidence" value="ECO:0007669"/>
    <property type="project" value="TreeGrafter"/>
</dbReference>
<evidence type="ECO:0000256" key="13">
    <source>
        <dbReference type="ARBA" id="ARBA00043832"/>
    </source>
</evidence>
<name>A0A3L0WXV3_ECOLX</name>
<evidence type="ECO:0000256" key="11">
    <source>
        <dbReference type="ARBA" id="ARBA00043671"/>
    </source>
</evidence>
<comment type="subcellular location">
    <subcellularLocation>
        <location evidence="1">Membrane</location>
    </subcellularLocation>
</comment>
<dbReference type="Pfam" id="PF00328">
    <property type="entry name" value="His_Phos_2"/>
    <property type="match status" value="2"/>
</dbReference>
<dbReference type="SUPFAM" id="SSF53254">
    <property type="entry name" value="Phosphoglycerate mutase-like"/>
    <property type="match status" value="1"/>
</dbReference>